<dbReference type="PANTHER" id="PTHR11252:SF0">
    <property type="entry name" value="POLYRIBONUCLEOTIDE NUCLEOTIDYLTRANSFERASE 1, MITOCHONDRIAL"/>
    <property type="match status" value="1"/>
</dbReference>
<keyword evidence="5" id="KW-0963">Cytoplasm</keyword>
<comment type="subcellular location">
    <subcellularLocation>
        <location evidence="5">Cytoplasm</location>
    </subcellularLocation>
</comment>
<reference evidence="8 9" key="1">
    <citation type="journal article" date="2016" name="Environ. Microbiol.">
        <title>Genomic resolution of a cold subsurface aquifer community provides metabolic insights for novel microbes adapted to high CO concentrations.</title>
        <authorList>
            <person name="Probst A.J."/>
            <person name="Castelle C.J."/>
            <person name="Singh A."/>
            <person name="Brown C.T."/>
            <person name="Anantharaman K."/>
            <person name="Sharon I."/>
            <person name="Hug L.A."/>
            <person name="Burstein D."/>
            <person name="Emerson J.B."/>
            <person name="Thomas B.C."/>
            <person name="Banfield J.F."/>
        </authorList>
    </citation>
    <scope>NUCLEOTIDE SEQUENCE [LARGE SCALE GENOMIC DNA]</scope>
    <source>
        <strain evidence="8">CG2_30_39_24</strain>
    </source>
</reference>
<sequence>MSNEQTFTTEWLGQTLTIKTGKLARQADAAVTVQYGDTSVLATVVETKEEREGIDFFPLMVEFEERLYAAGIIKGSRWIKREGRPSDEAILSGRMIDRSIRPLFGADSKKDVQVIITVLSADMQNDYDIVSLIAASAALSIAGLNWRGPISGVRVGRVEGKYIFNPTYAEREASDLDLIVAGTDKKIVMIEAGGREIKEANMLLAIKAGQNQLAGALDLIKKVQTNIKLAEKKQTKELVSQDELDNEAEKEKIFTLAKNWLNKNIPAILFDKTYYTKGERKAAVSDIKDGLNQYLFEQGVGKDKRHQAVNCLVDKTVEAEVMRAILQDKKRVDGRKLDEIRTLTAEAGILPRIHGSGLFNRGETQVLSIVTLGAPGLEQSLEGLEGTGTKRYMHHYNFLPFSVGEVKPLRTAGRREIGHGALAEKAMLPVLPTKEEFPYTVRVVSETLGSNGSSSMAATCGSSLALMDAGVPIKKAVAGIAMGLASNPDMSQWEILTDIQDLEDGAGGMDFKITGTADGITTIQLDTKTDGLTEKIIEKTLKQGLKARLEILEVMKQAIIAPRLDLSPYAPRITSFHIEPERIREVIGSGGKIINEIIAATGVSIDIDDDGLVMVCGTDTAKCEEAVAWIKNIVREFKPGEIFTGKVVRLLDFGAFVELTPGHDGMIHISELAPYRIGQISDFINVGDVVTVKIKEIDEQGRINLTMKGLPENEHLWKDEKGKSEGFASPRFDNYSSGRSRFGSRGGWSRDNGSRRGGFRR</sequence>
<keyword evidence="3 5" id="KW-0548">Nucleotidyltransferase</keyword>
<dbReference type="GO" id="GO:0004654">
    <property type="term" value="F:polyribonucleotide nucleotidyltransferase activity"/>
    <property type="evidence" value="ECO:0007669"/>
    <property type="project" value="UniProtKB-UniRule"/>
</dbReference>
<dbReference type="InterPro" id="IPR036345">
    <property type="entry name" value="ExoRNase_PH_dom2_sf"/>
</dbReference>
<dbReference type="NCBIfam" id="NF008805">
    <property type="entry name" value="PRK11824.1"/>
    <property type="match status" value="1"/>
</dbReference>
<dbReference type="InterPro" id="IPR020568">
    <property type="entry name" value="Ribosomal_Su5_D2-typ_SF"/>
</dbReference>
<evidence type="ECO:0000313" key="8">
    <source>
        <dbReference type="EMBL" id="OIP56869.1"/>
    </source>
</evidence>
<dbReference type="NCBIfam" id="TIGR03591">
    <property type="entry name" value="polynuc_phos"/>
    <property type="match status" value="1"/>
</dbReference>
<dbReference type="HAMAP" id="MF_01595">
    <property type="entry name" value="PNPase"/>
    <property type="match status" value="1"/>
</dbReference>
<dbReference type="CDD" id="cd11364">
    <property type="entry name" value="RNase_PH_PNPase_2"/>
    <property type="match status" value="1"/>
</dbReference>
<comment type="cofactor">
    <cofactor evidence="5">
        <name>Mg(2+)</name>
        <dbReference type="ChEBI" id="CHEBI:18420"/>
    </cofactor>
</comment>
<dbReference type="Pfam" id="PF00575">
    <property type="entry name" value="S1"/>
    <property type="match status" value="1"/>
</dbReference>
<dbReference type="SMART" id="SM00322">
    <property type="entry name" value="KH"/>
    <property type="match status" value="1"/>
</dbReference>
<dbReference type="InterPro" id="IPR001247">
    <property type="entry name" value="ExoRNase_PH_dom1"/>
</dbReference>
<keyword evidence="5" id="KW-0479">Metal-binding</keyword>
<dbReference type="SUPFAM" id="SSF54791">
    <property type="entry name" value="Eukaryotic type KH-domain (KH-domain type I)"/>
    <property type="match status" value="1"/>
</dbReference>
<dbReference type="InterPro" id="IPR003029">
    <property type="entry name" value="S1_domain"/>
</dbReference>
<dbReference type="InterPro" id="IPR036612">
    <property type="entry name" value="KH_dom_type_1_sf"/>
</dbReference>
<evidence type="ECO:0000256" key="4">
    <source>
        <dbReference type="ARBA" id="ARBA00022884"/>
    </source>
</evidence>
<dbReference type="PANTHER" id="PTHR11252">
    <property type="entry name" value="POLYRIBONUCLEOTIDE NUCLEOTIDYLTRANSFERASE"/>
    <property type="match status" value="1"/>
</dbReference>
<evidence type="ECO:0000256" key="6">
    <source>
        <dbReference type="SAM" id="MobiDB-lite"/>
    </source>
</evidence>
<feature type="region of interest" description="Disordered" evidence="6">
    <location>
        <begin position="719"/>
        <end position="761"/>
    </location>
</feature>
<keyword evidence="2 5" id="KW-0808">Transferase</keyword>
<dbReference type="STRING" id="1805236.AUK13_00180"/>
<keyword evidence="5" id="KW-0460">Magnesium</keyword>
<accession>A0A1J5F9A9</accession>
<dbReference type="AlphaFoldDB" id="A0A1J5F9A9"/>
<dbReference type="SUPFAM" id="SSF46915">
    <property type="entry name" value="Polynucleotide phosphorylase/guanosine pentaphosphate synthase (PNPase/GPSI), domain 3"/>
    <property type="match status" value="1"/>
</dbReference>
<dbReference type="SUPFAM" id="SSF54211">
    <property type="entry name" value="Ribosomal protein S5 domain 2-like"/>
    <property type="match status" value="2"/>
</dbReference>
<dbReference type="PROSITE" id="PS50126">
    <property type="entry name" value="S1"/>
    <property type="match status" value="1"/>
</dbReference>
<gene>
    <name evidence="5" type="primary">pnp</name>
    <name evidence="8" type="ORF">AUK13_00180</name>
</gene>
<dbReference type="SUPFAM" id="SSF55666">
    <property type="entry name" value="Ribonuclease PH domain 2-like"/>
    <property type="match status" value="2"/>
</dbReference>
<dbReference type="Pfam" id="PF00013">
    <property type="entry name" value="KH_1"/>
    <property type="match status" value="1"/>
</dbReference>
<dbReference type="InterPro" id="IPR027408">
    <property type="entry name" value="PNPase/RNase_PH_dom_sf"/>
</dbReference>
<name>A0A1J5F9A9_9BACT</name>
<feature type="binding site" evidence="5">
    <location>
        <position position="504"/>
    </location>
    <ligand>
        <name>Mg(2+)</name>
        <dbReference type="ChEBI" id="CHEBI:18420"/>
    </ligand>
</feature>
<dbReference type="GO" id="GO:0000287">
    <property type="term" value="F:magnesium ion binding"/>
    <property type="evidence" value="ECO:0007669"/>
    <property type="project" value="UniProtKB-UniRule"/>
</dbReference>
<dbReference type="EMBL" id="MNYR01000004">
    <property type="protein sequence ID" value="OIP56869.1"/>
    <property type="molecule type" value="Genomic_DNA"/>
</dbReference>
<dbReference type="GO" id="GO:0006396">
    <property type="term" value="P:RNA processing"/>
    <property type="evidence" value="ECO:0007669"/>
    <property type="project" value="InterPro"/>
</dbReference>
<feature type="domain" description="S1 motif" evidence="7">
    <location>
        <begin position="640"/>
        <end position="708"/>
    </location>
</feature>
<dbReference type="Gene3D" id="3.30.1370.10">
    <property type="entry name" value="K Homology domain, type 1"/>
    <property type="match status" value="1"/>
</dbReference>
<dbReference type="PIRSF" id="PIRSF005499">
    <property type="entry name" value="PNPase"/>
    <property type="match status" value="1"/>
</dbReference>
<protein>
    <recommendedName>
        <fullName evidence="5">Polyribonucleotide nucleotidyltransferase</fullName>
        <ecNumber evidence="5">2.7.7.8</ecNumber>
    </recommendedName>
    <alternativeName>
        <fullName evidence="5">Polynucleotide phosphorylase</fullName>
        <shortName evidence="5">PNPase</shortName>
    </alternativeName>
</protein>
<dbReference type="Pfam" id="PF03725">
    <property type="entry name" value="RNase_PH_C"/>
    <property type="match status" value="1"/>
</dbReference>
<dbReference type="InterPro" id="IPR004088">
    <property type="entry name" value="KH_dom_type_1"/>
</dbReference>
<dbReference type="GO" id="GO:0005829">
    <property type="term" value="C:cytosol"/>
    <property type="evidence" value="ECO:0007669"/>
    <property type="project" value="TreeGrafter"/>
</dbReference>
<dbReference type="Gene3D" id="2.40.50.140">
    <property type="entry name" value="Nucleic acid-binding proteins"/>
    <property type="match status" value="1"/>
</dbReference>
<evidence type="ECO:0000259" key="7">
    <source>
        <dbReference type="PROSITE" id="PS50126"/>
    </source>
</evidence>
<comment type="similarity">
    <text evidence="1 5">Belongs to the polyribonucleotide nucleotidyltransferase family.</text>
</comment>
<dbReference type="InterPro" id="IPR012162">
    <property type="entry name" value="PNPase"/>
</dbReference>
<dbReference type="GO" id="GO:0003723">
    <property type="term" value="F:RNA binding"/>
    <property type="evidence" value="ECO:0007669"/>
    <property type="project" value="UniProtKB-UniRule"/>
</dbReference>
<dbReference type="EC" id="2.7.7.8" evidence="5"/>
<dbReference type="InterPro" id="IPR036456">
    <property type="entry name" value="PNPase_PH_RNA-bd_sf"/>
</dbReference>
<dbReference type="CDD" id="cd02393">
    <property type="entry name" value="KH-I_PNPase"/>
    <property type="match status" value="1"/>
</dbReference>
<comment type="catalytic activity">
    <reaction evidence="5">
        <text>RNA(n+1) + phosphate = RNA(n) + a ribonucleoside 5'-diphosphate</text>
        <dbReference type="Rhea" id="RHEA:22096"/>
        <dbReference type="Rhea" id="RHEA-COMP:14527"/>
        <dbReference type="Rhea" id="RHEA-COMP:17342"/>
        <dbReference type="ChEBI" id="CHEBI:43474"/>
        <dbReference type="ChEBI" id="CHEBI:57930"/>
        <dbReference type="ChEBI" id="CHEBI:140395"/>
        <dbReference type="EC" id="2.7.7.8"/>
    </reaction>
</comment>
<evidence type="ECO:0000256" key="2">
    <source>
        <dbReference type="ARBA" id="ARBA00022679"/>
    </source>
</evidence>
<dbReference type="FunFam" id="3.30.1370.10:FF:000001">
    <property type="entry name" value="Polyribonucleotide nucleotidyltransferase"/>
    <property type="match status" value="1"/>
</dbReference>
<comment type="caution">
    <text evidence="8">The sequence shown here is derived from an EMBL/GenBank/DDBJ whole genome shotgun (WGS) entry which is preliminary data.</text>
</comment>
<dbReference type="GO" id="GO:0000175">
    <property type="term" value="F:3'-5'-RNA exonuclease activity"/>
    <property type="evidence" value="ECO:0007669"/>
    <property type="project" value="TreeGrafter"/>
</dbReference>
<proteinExistence type="inferred from homology"/>
<dbReference type="GO" id="GO:0006402">
    <property type="term" value="P:mRNA catabolic process"/>
    <property type="evidence" value="ECO:0007669"/>
    <property type="project" value="UniProtKB-UniRule"/>
</dbReference>
<dbReference type="InterPro" id="IPR015847">
    <property type="entry name" value="ExoRNase_PH_dom2"/>
</dbReference>
<evidence type="ECO:0000313" key="9">
    <source>
        <dbReference type="Proteomes" id="UP000183922"/>
    </source>
</evidence>
<feature type="binding site" evidence="5">
    <location>
        <position position="510"/>
    </location>
    <ligand>
        <name>Mg(2+)</name>
        <dbReference type="ChEBI" id="CHEBI:18420"/>
    </ligand>
</feature>
<evidence type="ECO:0000256" key="3">
    <source>
        <dbReference type="ARBA" id="ARBA00022695"/>
    </source>
</evidence>
<evidence type="ECO:0000256" key="1">
    <source>
        <dbReference type="ARBA" id="ARBA00007404"/>
    </source>
</evidence>
<dbReference type="SUPFAM" id="SSF50249">
    <property type="entry name" value="Nucleic acid-binding proteins"/>
    <property type="match status" value="1"/>
</dbReference>
<dbReference type="CDD" id="cd04472">
    <property type="entry name" value="S1_PNPase"/>
    <property type="match status" value="1"/>
</dbReference>
<organism evidence="8 9">
    <name type="scientific">Candidatus Kuenenbacteria bacterium CG2_30_39_24</name>
    <dbReference type="NCBI Taxonomy" id="1805236"/>
    <lineage>
        <taxon>Bacteria</taxon>
        <taxon>Candidatus Kueneniibacteriota</taxon>
    </lineage>
</organism>
<dbReference type="FunFam" id="3.30.230.70:FF:000001">
    <property type="entry name" value="Polyribonucleotide nucleotidyltransferase"/>
    <property type="match status" value="1"/>
</dbReference>
<feature type="compositionally biased region" description="Low complexity" evidence="6">
    <location>
        <begin position="736"/>
        <end position="750"/>
    </location>
</feature>
<dbReference type="Proteomes" id="UP000183922">
    <property type="component" value="Unassembled WGS sequence"/>
</dbReference>
<dbReference type="PROSITE" id="PS50084">
    <property type="entry name" value="KH_TYPE_1"/>
    <property type="match status" value="1"/>
</dbReference>
<dbReference type="Pfam" id="PF01138">
    <property type="entry name" value="RNase_PH"/>
    <property type="match status" value="2"/>
</dbReference>
<comment type="function">
    <text evidence="5">Involved in mRNA degradation. Catalyzes the phosphorolysis of single-stranded polyribonucleotides processively in the 3'- to 5'-direction.</text>
</comment>
<dbReference type="InterPro" id="IPR004087">
    <property type="entry name" value="KH_dom"/>
</dbReference>
<evidence type="ECO:0000256" key="5">
    <source>
        <dbReference type="HAMAP-Rule" id="MF_01595"/>
    </source>
</evidence>
<dbReference type="InterPro" id="IPR012340">
    <property type="entry name" value="NA-bd_OB-fold"/>
</dbReference>
<dbReference type="SMART" id="SM00316">
    <property type="entry name" value="S1"/>
    <property type="match status" value="1"/>
</dbReference>
<keyword evidence="4 5" id="KW-0694">RNA-binding</keyword>
<dbReference type="Gene3D" id="3.30.230.70">
    <property type="entry name" value="GHMP Kinase, N-terminal domain"/>
    <property type="match status" value="2"/>
</dbReference>